<proteinExistence type="predicted"/>
<name>A0A0A9ERD7_ARUDO</name>
<evidence type="ECO:0000313" key="1">
    <source>
        <dbReference type="EMBL" id="JAE00451.1"/>
    </source>
</evidence>
<reference evidence="1" key="1">
    <citation type="submission" date="2014-09" db="EMBL/GenBank/DDBJ databases">
        <authorList>
            <person name="Magalhaes I.L.F."/>
            <person name="Oliveira U."/>
            <person name="Santos F.R."/>
            <person name="Vidigal T.H.D.A."/>
            <person name="Brescovit A.D."/>
            <person name="Santos A.J."/>
        </authorList>
    </citation>
    <scope>NUCLEOTIDE SEQUENCE</scope>
    <source>
        <tissue evidence="1">Shoot tissue taken approximately 20 cm above the soil surface</tissue>
    </source>
</reference>
<sequence length="27" mass="3262">MQLKQNEWCVETKCKEDVTLVSFELIF</sequence>
<dbReference type="AlphaFoldDB" id="A0A0A9ERD7"/>
<dbReference type="EMBL" id="GBRH01197445">
    <property type="protein sequence ID" value="JAE00451.1"/>
    <property type="molecule type" value="Transcribed_RNA"/>
</dbReference>
<protein>
    <submittedName>
        <fullName evidence="1">Uncharacterized protein</fullName>
    </submittedName>
</protein>
<reference evidence="1" key="2">
    <citation type="journal article" date="2015" name="Data Brief">
        <title>Shoot transcriptome of the giant reed, Arundo donax.</title>
        <authorList>
            <person name="Barrero R.A."/>
            <person name="Guerrero F.D."/>
            <person name="Moolhuijzen P."/>
            <person name="Goolsby J.A."/>
            <person name="Tidwell J."/>
            <person name="Bellgard S.E."/>
            <person name="Bellgard M.I."/>
        </authorList>
    </citation>
    <scope>NUCLEOTIDE SEQUENCE</scope>
    <source>
        <tissue evidence="1">Shoot tissue taken approximately 20 cm above the soil surface</tissue>
    </source>
</reference>
<accession>A0A0A9ERD7</accession>
<organism evidence="1">
    <name type="scientific">Arundo donax</name>
    <name type="common">Giant reed</name>
    <name type="synonym">Donax arundinaceus</name>
    <dbReference type="NCBI Taxonomy" id="35708"/>
    <lineage>
        <taxon>Eukaryota</taxon>
        <taxon>Viridiplantae</taxon>
        <taxon>Streptophyta</taxon>
        <taxon>Embryophyta</taxon>
        <taxon>Tracheophyta</taxon>
        <taxon>Spermatophyta</taxon>
        <taxon>Magnoliopsida</taxon>
        <taxon>Liliopsida</taxon>
        <taxon>Poales</taxon>
        <taxon>Poaceae</taxon>
        <taxon>PACMAD clade</taxon>
        <taxon>Arundinoideae</taxon>
        <taxon>Arundineae</taxon>
        <taxon>Arundo</taxon>
    </lineage>
</organism>